<evidence type="ECO:0000313" key="12">
    <source>
        <dbReference type="EMBL" id="MBO0481066.1"/>
    </source>
</evidence>
<dbReference type="Gene3D" id="3.40.930.10">
    <property type="entry name" value="Mannitol-specific EII, Chain A"/>
    <property type="match status" value="1"/>
</dbReference>
<accession>A0ABS3HZV3</accession>
<keyword evidence="6" id="KW-0598">Phosphotransferase system</keyword>
<keyword evidence="5" id="KW-0808">Transferase</keyword>
<evidence type="ECO:0000256" key="3">
    <source>
        <dbReference type="ARBA" id="ARBA00022490"/>
    </source>
</evidence>
<evidence type="ECO:0000313" key="13">
    <source>
        <dbReference type="Proteomes" id="UP000664832"/>
    </source>
</evidence>
<dbReference type="Proteomes" id="UP000664832">
    <property type="component" value="Unassembled WGS sequence"/>
</dbReference>
<evidence type="ECO:0000256" key="5">
    <source>
        <dbReference type="ARBA" id="ARBA00022679"/>
    </source>
</evidence>
<gene>
    <name evidence="12" type="ORF">JZO71_01870</name>
</gene>
<keyword evidence="3" id="KW-0963">Cytoplasm</keyword>
<evidence type="ECO:0000256" key="2">
    <source>
        <dbReference type="ARBA" id="ARBA00022448"/>
    </source>
</evidence>
<keyword evidence="7" id="KW-0418">Kinase</keyword>
<comment type="function">
    <text evidence="8">The phosphoenolpyruvate-dependent sugar phosphotransferase system (sugar PTS), a major carbohydrate active transport system, catalyzes the phosphorylation of incoming sugar substrates concomitantly with their translocation across the cell membrane. The enzyme II UlaABC PTS system is involved in ascorbate transport.</text>
</comment>
<keyword evidence="4" id="KW-0597">Phosphoprotein</keyword>
<organism evidence="12 13">
    <name type="scientific">Candidatus Enterococcus courvalinii</name>
    <dbReference type="NCBI Taxonomy" id="2815329"/>
    <lineage>
        <taxon>Bacteria</taxon>
        <taxon>Bacillati</taxon>
        <taxon>Bacillota</taxon>
        <taxon>Bacilli</taxon>
        <taxon>Lactobacillales</taxon>
        <taxon>Enterococcaceae</taxon>
        <taxon>Enterococcus</taxon>
    </lineage>
</organism>
<dbReference type="EMBL" id="JAFLWI010000002">
    <property type="protein sequence ID" value="MBO0481066.1"/>
    <property type="molecule type" value="Genomic_DNA"/>
</dbReference>
<comment type="subcellular location">
    <subcellularLocation>
        <location evidence="1">Cytoplasm</location>
    </subcellularLocation>
</comment>
<sequence length="155" mass="17595">MKEIEQNYLCENHLVFQSKVANWEEAVNLAARPLLQERIIEEKYIQAMIKNVREMGTYIVLVPRVAMPHARPEAGALGTGFSILKLAEPISFGDAKEVYLIICLATDNNEAHLAMLQKISALIDEEEKVDALLETSTKKAFIKLAEMFIKEEEEF</sequence>
<dbReference type="InterPro" id="IPR002178">
    <property type="entry name" value="PTS_EIIA_type-2_dom"/>
</dbReference>
<dbReference type="RefSeq" id="WP_206897903.1">
    <property type="nucleotide sequence ID" value="NZ_JAFLWI010000002.1"/>
</dbReference>
<dbReference type="PROSITE" id="PS51094">
    <property type="entry name" value="PTS_EIIA_TYPE_2"/>
    <property type="match status" value="1"/>
</dbReference>
<evidence type="ECO:0000256" key="1">
    <source>
        <dbReference type="ARBA" id="ARBA00004496"/>
    </source>
</evidence>
<name>A0ABS3HZV3_9ENTE</name>
<feature type="domain" description="PTS EIIA type-2" evidence="11">
    <location>
        <begin position="7"/>
        <end position="148"/>
    </location>
</feature>
<evidence type="ECO:0000256" key="10">
    <source>
        <dbReference type="ARBA" id="ARBA00042072"/>
    </source>
</evidence>
<keyword evidence="2" id="KW-0813">Transport</keyword>
<dbReference type="CDD" id="cd00211">
    <property type="entry name" value="PTS_IIA_fru"/>
    <property type="match status" value="1"/>
</dbReference>
<dbReference type="PANTHER" id="PTHR36203:SF1">
    <property type="entry name" value="ASCORBATE-SPECIFIC PTS SYSTEM EIIA COMPONENT"/>
    <property type="match status" value="1"/>
</dbReference>
<protein>
    <recommendedName>
        <fullName evidence="9">Ascorbate-specific PTS system EIIA component</fullName>
    </recommendedName>
    <alternativeName>
        <fullName evidence="10">Ascorbate-specific phosphotransferase enzyme IIA component</fullName>
    </alternativeName>
</protein>
<reference evidence="12 13" key="1">
    <citation type="submission" date="2021-03" db="EMBL/GenBank/DDBJ databases">
        <title>Enterococcal diversity collection.</title>
        <authorList>
            <person name="Gilmore M.S."/>
            <person name="Schwartzman J."/>
            <person name="Van Tyne D."/>
            <person name="Martin M."/>
            <person name="Earl A.M."/>
            <person name="Manson A.L."/>
            <person name="Straub T."/>
            <person name="Salamzade R."/>
            <person name="Saavedra J."/>
            <person name="Lebreton F."/>
            <person name="Prichula J."/>
            <person name="Schaufler K."/>
            <person name="Gaca A."/>
            <person name="Sgardioli B."/>
            <person name="Wagenaar J."/>
            <person name="Strong T."/>
        </authorList>
    </citation>
    <scope>NUCLEOTIDE SEQUENCE [LARGE SCALE GENOMIC DNA]</scope>
    <source>
        <strain evidence="12 13">MSG2901</strain>
    </source>
</reference>
<dbReference type="InterPro" id="IPR051351">
    <property type="entry name" value="Ascorbate-PTS_EIIA_comp"/>
</dbReference>
<dbReference type="SUPFAM" id="SSF55804">
    <property type="entry name" value="Phoshotransferase/anion transport protein"/>
    <property type="match status" value="1"/>
</dbReference>
<evidence type="ECO:0000256" key="7">
    <source>
        <dbReference type="ARBA" id="ARBA00022777"/>
    </source>
</evidence>
<dbReference type="Pfam" id="PF00359">
    <property type="entry name" value="PTS_EIIA_2"/>
    <property type="match status" value="1"/>
</dbReference>
<evidence type="ECO:0000256" key="4">
    <source>
        <dbReference type="ARBA" id="ARBA00022553"/>
    </source>
</evidence>
<proteinExistence type="predicted"/>
<dbReference type="PANTHER" id="PTHR36203">
    <property type="entry name" value="ASCORBATE-SPECIFIC PTS SYSTEM EIIA COMPONENT"/>
    <property type="match status" value="1"/>
</dbReference>
<dbReference type="InterPro" id="IPR016152">
    <property type="entry name" value="PTrfase/Anion_transptr"/>
</dbReference>
<evidence type="ECO:0000256" key="6">
    <source>
        <dbReference type="ARBA" id="ARBA00022683"/>
    </source>
</evidence>
<evidence type="ECO:0000256" key="9">
    <source>
        <dbReference type="ARBA" id="ARBA00041175"/>
    </source>
</evidence>
<comment type="caution">
    <text evidence="12">The sequence shown here is derived from an EMBL/GenBank/DDBJ whole genome shotgun (WGS) entry which is preliminary data.</text>
</comment>
<keyword evidence="12" id="KW-0762">Sugar transport</keyword>
<evidence type="ECO:0000259" key="11">
    <source>
        <dbReference type="PROSITE" id="PS51094"/>
    </source>
</evidence>
<keyword evidence="13" id="KW-1185">Reference proteome</keyword>
<evidence type="ECO:0000256" key="8">
    <source>
        <dbReference type="ARBA" id="ARBA00037387"/>
    </source>
</evidence>